<keyword evidence="1" id="KW-0812">Transmembrane</keyword>
<feature type="transmembrane region" description="Helical" evidence="1">
    <location>
        <begin position="64"/>
        <end position="86"/>
    </location>
</feature>
<feature type="transmembrane region" description="Helical" evidence="1">
    <location>
        <begin position="38"/>
        <end position="58"/>
    </location>
</feature>
<dbReference type="Pfam" id="PF06961">
    <property type="entry name" value="DUF1294"/>
    <property type="match status" value="1"/>
</dbReference>
<evidence type="ECO:0000256" key="1">
    <source>
        <dbReference type="SAM" id="Phobius"/>
    </source>
</evidence>
<dbReference type="InterPro" id="IPR010718">
    <property type="entry name" value="DUF1294"/>
</dbReference>
<dbReference type="OrthoDB" id="1698854at2"/>
<evidence type="ECO:0008006" key="4">
    <source>
        <dbReference type="Google" id="ProtNLM"/>
    </source>
</evidence>
<feature type="transmembrane region" description="Helical" evidence="1">
    <location>
        <begin position="6"/>
        <end position="22"/>
    </location>
</feature>
<keyword evidence="1" id="KW-1133">Transmembrane helix</keyword>
<dbReference type="AlphaFoldDB" id="E4L786"/>
<dbReference type="EMBL" id="AENT01000001">
    <property type="protein sequence ID" value="EFR43409.1"/>
    <property type="molecule type" value="Genomic_DNA"/>
</dbReference>
<dbReference type="Proteomes" id="UP000004594">
    <property type="component" value="Unassembled WGS sequence"/>
</dbReference>
<name>E4L786_9FIRM</name>
<dbReference type="RefSeq" id="WP_007553771.1">
    <property type="nucleotide sequence ID" value="NZ_AENT01000001.1"/>
</dbReference>
<evidence type="ECO:0000313" key="3">
    <source>
        <dbReference type="Proteomes" id="UP000004594"/>
    </source>
</evidence>
<keyword evidence="1" id="KW-0472">Membrane</keyword>
<proteinExistence type="predicted"/>
<gene>
    <name evidence="2" type="ORF">HMPREF9220_1379</name>
</gene>
<dbReference type="eggNOG" id="COG3326">
    <property type="taxonomic scope" value="Bacteria"/>
</dbReference>
<organism evidence="2 3">
    <name type="scientific">Dialister micraerophilus UPII 345-E</name>
    <dbReference type="NCBI Taxonomy" id="910314"/>
    <lineage>
        <taxon>Bacteria</taxon>
        <taxon>Bacillati</taxon>
        <taxon>Bacillota</taxon>
        <taxon>Negativicutes</taxon>
        <taxon>Veillonellales</taxon>
        <taxon>Veillonellaceae</taxon>
        <taxon>Dialister</taxon>
    </lineage>
</organism>
<protein>
    <recommendedName>
        <fullName evidence="4">DUF1294 domain-containing protein</fullName>
    </recommendedName>
</protein>
<sequence length="89" mass="10294">MEKIFLTYILFINLVTFVQFGIDKRKAIKNKRRIKEKTLLLTAMAFGGIGAYLGMQVFNHKKNYWKFSVGLTIIGVIQTVAIYFIIVNM</sequence>
<evidence type="ECO:0000313" key="2">
    <source>
        <dbReference type="EMBL" id="EFR43409.1"/>
    </source>
</evidence>
<comment type="caution">
    <text evidence="2">The sequence shown here is derived from an EMBL/GenBank/DDBJ whole genome shotgun (WGS) entry which is preliminary data.</text>
</comment>
<reference evidence="2 3" key="1">
    <citation type="submission" date="2010-11" db="EMBL/GenBank/DDBJ databases">
        <authorList>
            <person name="Durkin A.S."/>
            <person name="Madupu R."/>
            <person name="Torralba M."/>
            <person name="Gillis M."/>
            <person name="Methe B."/>
            <person name="Sutton G."/>
            <person name="Nelson K.E."/>
        </authorList>
    </citation>
    <scope>NUCLEOTIDE SEQUENCE [LARGE SCALE GENOMIC DNA]</scope>
    <source>
        <strain evidence="2 3">UPII 345-E</strain>
    </source>
</reference>
<accession>E4L786</accession>